<gene>
    <name evidence="2" type="ORF">H9943_06760</name>
</gene>
<dbReference type="Proteomes" id="UP000824209">
    <property type="component" value="Unassembled WGS sequence"/>
</dbReference>
<dbReference type="EMBL" id="DWYA01000057">
    <property type="protein sequence ID" value="HJB40081.1"/>
    <property type="molecule type" value="Genomic_DNA"/>
</dbReference>
<keyword evidence="1" id="KW-0812">Transmembrane</keyword>
<keyword evidence="1" id="KW-1133">Transmembrane helix</keyword>
<accession>A0A9D2M3R0</accession>
<proteinExistence type="predicted"/>
<reference evidence="2" key="1">
    <citation type="journal article" date="2021" name="PeerJ">
        <title>Extensive microbial diversity within the chicken gut microbiome revealed by metagenomics and culture.</title>
        <authorList>
            <person name="Gilroy R."/>
            <person name="Ravi A."/>
            <person name="Getino M."/>
            <person name="Pursley I."/>
            <person name="Horton D.L."/>
            <person name="Alikhan N.F."/>
            <person name="Baker D."/>
            <person name="Gharbi K."/>
            <person name="Hall N."/>
            <person name="Watson M."/>
            <person name="Adriaenssens E.M."/>
            <person name="Foster-Nyarko E."/>
            <person name="Jarju S."/>
            <person name="Secka A."/>
            <person name="Antonio M."/>
            <person name="Oren A."/>
            <person name="Chaudhuri R.R."/>
            <person name="La Ragione R."/>
            <person name="Hildebrand F."/>
            <person name="Pallen M.J."/>
        </authorList>
    </citation>
    <scope>NUCLEOTIDE SEQUENCE</scope>
    <source>
        <strain evidence="2">ChiBcec8-14828</strain>
    </source>
</reference>
<feature type="transmembrane region" description="Helical" evidence="1">
    <location>
        <begin position="6"/>
        <end position="23"/>
    </location>
</feature>
<protein>
    <submittedName>
        <fullName evidence="2">SdpI family protein</fullName>
    </submittedName>
</protein>
<reference evidence="2" key="2">
    <citation type="submission" date="2021-04" db="EMBL/GenBank/DDBJ databases">
        <authorList>
            <person name="Gilroy R."/>
        </authorList>
    </citation>
    <scope>NUCLEOTIDE SEQUENCE</scope>
    <source>
        <strain evidence="2">ChiBcec8-14828</strain>
    </source>
</reference>
<evidence type="ECO:0000256" key="1">
    <source>
        <dbReference type="SAM" id="Phobius"/>
    </source>
</evidence>
<name>A0A9D2M3R0_9FIRM</name>
<organism evidence="2 3">
    <name type="scientific">Candidatus Ruthenibacterium avium</name>
    <dbReference type="NCBI Taxonomy" id="2838751"/>
    <lineage>
        <taxon>Bacteria</taxon>
        <taxon>Bacillati</taxon>
        <taxon>Bacillota</taxon>
        <taxon>Clostridia</taxon>
        <taxon>Eubacteriales</taxon>
        <taxon>Oscillospiraceae</taxon>
        <taxon>Ruthenibacterium</taxon>
    </lineage>
</organism>
<sequence>MKYFFLAVDYIIPVFMIISYPWWKKIANGDISNISGMRTSLSMKNKENWKKANLLCGKYYLRVGVVLFLFVTFLRAIPIAPMEWNSCIIALIGIVSLLAVTLFVNKKLKAD</sequence>
<evidence type="ECO:0000313" key="3">
    <source>
        <dbReference type="Proteomes" id="UP000824209"/>
    </source>
</evidence>
<keyword evidence="1" id="KW-0472">Membrane</keyword>
<dbReference type="Pfam" id="PF13630">
    <property type="entry name" value="SdpI"/>
    <property type="match status" value="1"/>
</dbReference>
<feature type="transmembrane region" description="Helical" evidence="1">
    <location>
        <begin position="59"/>
        <end position="77"/>
    </location>
</feature>
<dbReference type="AlphaFoldDB" id="A0A9D2M3R0"/>
<evidence type="ECO:0000313" key="2">
    <source>
        <dbReference type="EMBL" id="HJB40081.1"/>
    </source>
</evidence>
<dbReference type="InterPro" id="IPR025962">
    <property type="entry name" value="SdpI/YhfL"/>
</dbReference>
<comment type="caution">
    <text evidence="2">The sequence shown here is derived from an EMBL/GenBank/DDBJ whole genome shotgun (WGS) entry which is preliminary data.</text>
</comment>
<feature type="transmembrane region" description="Helical" evidence="1">
    <location>
        <begin position="83"/>
        <end position="104"/>
    </location>
</feature>